<dbReference type="GO" id="GO:0016763">
    <property type="term" value="F:pentosyltransferase activity"/>
    <property type="evidence" value="ECO:0007669"/>
    <property type="project" value="TreeGrafter"/>
</dbReference>
<evidence type="ECO:0000256" key="6">
    <source>
        <dbReference type="ARBA" id="ARBA00022989"/>
    </source>
</evidence>
<keyword evidence="6 8" id="KW-1133">Transmembrane helix</keyword>
<dbReference type="RefSeq" id="WP_188673131.1">
    <property type="nucleotide sequence ID" value="NZ_BMGP01000001.1"/>
</dbReference>
<evidence type="ECO:0000256" key="3">
    <source>
        <dbReference type="ARBA" id="ARBA00022676"/>
    </source>
</evidence>
<feature type="transmembrane region" description="Helical" evidence="8">
    <location>
        <begin position="212"/>
        <end position="233"/>
    </location>
</feature>
<proteinExistence type="predicted"/>
<accession>A0A917B193</accession>
<evidence type="ECO:0008006" key="11">
    <source>
        <dbReference type="Google" id="ProtNLM"/>
    </source>
</evidence>
<keyword evidence="3" id="KW-0328">Glycosyltransferase</keyword>
<feature type="transmembrane region" description="Helical" evidence="8">
    <location>
        <begin position="64"/>
        <end position="88"/>
    </location>
</feature>
<feature type="transmembrane region" description="Helical" evidence="8">
    <location>
        <begin position="323"/>
        <end position="341"/>
    </location>
</feature>
<dbReference type="AlphaFoldDB" id="A0A917B193"/>
<evidence type="ECO:0000256" key="8">
    <source>
        <dbReference type="SAM" id="Phobius"/>
    </source>
</evidence>
<keyword evidence="10" id="KW-1185">Reference proteome</keyword>
<feature type="transmembrane region" description="Helical" evidence="8">
    <location>
        <begin position="95"/>
        <end position="115"/>
    </location>
</feature>
<dbReference type="EMBL" id="BMGP01000001">
    <property type="protein sequence ID" value="GGF14143.1"/>
    <property type="molecule type" value="Genomic_DNA"/>
</dbReference>
<sequence length="491" mass="53415">MSTEVARPSRLFRIDLRLTSILFWVLLLAGVALRIYLVFTPAFVVDSDNAVVYLQTKHISEGELSWFFWGQSYGGTLLQLVAGAAMLVFGQHIEVLSVVSTLIFAVVAVIIRYIGTRAFDRMTGLVAGILFWFSGYYMLKISISESGFYGPSLALSLGAVAAALSTGFRRPALQWIVVGLLTGLAFWQSPMGAMIAAPAVVVLIVRQRSWRNLALGAAAIVVGALPWIIQLFASLDTVTPKSTRPNPLSVATFFTQLMPAVLSTYDTAGRVVVALVCAALLGMLTLLAIRRRSAWLAVLVIGSVLVVIIVSIGAGVLLSRYDVRYAVFVMPTFAIAVAWIVTRVRFLGAVAMIVAALLTVVQTTLIYPNLAVDTSSRYIVGDIAGLGDYLEENHITAAWGDYWISYAVSAETNEAAEVAAVSAVRRYEPYEIKASAQPRVYVIVEAGNVNDTMLQSKLPELTGSERTEVDGYAVYSFAQPFDVDDYQWALY</sequence>
<comment type="caution">
    <text evidence="9">The sequence shown here is derived from an EMBL/GenBank/DDBJ whole genome shotgun (WGS) entry which is preliminary data.</text>
</comment>
<feature type="transmembrane region" description="Helical" evidence="8">
    <location>
        <begin position="346"/>
        <end position="367"/>
    </location>
</feature>
<evidence type="ECO:0000256" key="4">
    <source>
        <dbReference type="ARBA" id="ARBA00022679"/>
    </source>
</evidence>
<feature type="transmembrane region" description="Helical" evidence="8">
    <location>
        <begin position="121"/>
        <end position="139"/>
    </location>
</feature>
<dbReference type="GO" id="GO:0009103">
    <property type="term" value="P:lipopolysaccharide biosynthetic process"/>
    <property type="evidence" value="ECO:0007669"/>
    <property type="project" value="UniProtKB-ARBA"/>
</dbReference>
<evidence type="ECO:0000256" key="7">
    <source>
        <dbReference type="ARBA" id="ARBA00023136"/>
    </source>
</evidence>
<name>A0A917B193_9MICO</name>
<dbReference type="PANTHER" id="PTHR33908">
    <property type="entry name" value="MANNOSYLTRANSFERASE YKCB-RELATED"/>
    <property type="match status" value="1"/>
</dbReference>
<protein>
    <recommendedName>
        <fullName evidence="11">Glycosyltransferase RgtA/B/C/D-like domain-containing protein</fullName>
    </recommendedName>
</protein>
<evidence type="ECO:0000256" key="5">
    <source>
        <dbReference type="ARBA" id="ARBA00022692"/>
    </source>
</evidence>
<evidence type="ECO:0000256" key="2">
    <source>
        <dbReference type="ARBA" id="ARBA00022475"/>
    </source>
</evidence>
<keyword evidence="2" id="KW-1003">Cell membrane</keyword>
<evidence type="ECO:0000313" key="10">
    <source>
        <dbReference type="Proteomes" id="UP000598775"/>
    </source>
</evidence>
<evidence type="ECO:0000256" key="1">
    <source>
        <dbReference type="ARBA" id="ARBA00004651"/>
    </source>
</evidence>
<feature type="transmembrane region" description="Helical" evidence="8">
    <location>
        <begin position="146"/>
        <end position="166"/>
    </location>
</feature>
<organism evidence="9 10">
    <name type="scientific">Subtercola lobariae</name>
    <dbReference type="NCBI Taxonomy" id="1588641"/>
    <lineage>
        <taxon>Bacteria</taxon>
        <taxon>Bacillati</taxon>
        <taxon>Actinomycetota</taxon>
        <taxon>Actinomycetes</taxon>
        <taxon>Micrococcales</taxon>
        <taxon>Microbacteriaceae</taxon>
        <taxon>Subtercola</taxon>
    </lineage>
</organism>
<keyword evidence="5 8" id="KW-0812">Transmembrane</keyword>
<dbReference type="GO" id="GO:0005886">
    <property type="term" value="C:plasma membrane"/>
    <property type="evidence" value="ECO:0007669"/>
    <property type="project" value="UniProtKB-SubCell"/>
</dbReference>
<dbReference type="Proteomes" id="UP000598775">
    <property type="component" value="Unassembled WGS sequence"/>
</dbReference>
<comment type="subcellular location">
    <subcellularLocation>
        <location evidence="1">Cell membrane</location>
        <topology evidence="1">Multi-pass membrane protein</topology>
    </subcellularLocation>
</comment>
<keyword evidence="7 8" id="KW-0472">Membrane</keyword>
<feature type="transmembrane region" description="Helical" evidence="8">
    <location>
        <begin position="21"/>
        <end position="44"/>
    </location>
</feature>
<gene>
    <name evidence="9" type="ORF">GCM10011399_05010</name>
</gene>
<dbReference type="PANTHER" id="PTHR33908:SF11">
    <property type="entry name" value="MEMBRANE PROTEIN"/>
    <property type="match status" value="1"/>
</dbReference>
<feature type="transmembrane region" description="Helical" evidence="8">
    <location>
        <begin position="172"/>
        <end position="205"/>
    </location>
</feature>
<feature type="transmembrane region" description="Helical" evidence="8">
    <location>
        <begin position="268"/>
        <end position="289"/>
    </location>
</feature>
<reference evidence="9 10" key="1">
    <citation type="journal article" date="2014" name="Int. J. Syst. Evol. Microbiol.">
        <title>Complete genome sequence of Corynebacterium casei LMG S-19264T (=DSM 44701T), isolated from a smear-ripened cheese.</title>
        <authorList>
            <consortium name="US DOE Joint Genome Institute (JGI-PGF)"/>
            <person name="Walter F."/>
            <person name="Albersmeier A."/>
            <person name="Kalinowski J."/>
            <person name="Ruckert C."/>
        </authorList>
    </citation>
    <scope>NUCLEOTIDE SEQUENCE [LARGE SCALE GENOMIC DNA]</scope>
    <source>
        <strain evidence="9 10">CGMCC 1.12976</strain>
    </source>
</reference>
<dbReference type="InterPro" id="IPR050297">
    <property type="entry name" value="LipidA_mod_glycosyltrf_83"/>
</dbReference>
<keyword evidence="4" id="KW-0808">Transferase</keyword>
<feature type="transmembrane region" description="Helical" evidence="8">
    <location>
        <begin position="296"/>
        <end position="317"/>
    </location>
</feature>
<evidence type="ECO:0000313" key="9">
    <source>
        <dbReference type="EMBL" id="GGF14143.1"/>
    </source>
</evidence>